<dbReference type="Pfam" id="PF00782">
    <property type="entry name" value="DSPc"/>
    <property type="match status" value="1"/>
</dbReference>
<dbReference type="InterPro" id="IPR000387">
    <property type="entry name" value="Tyr_Pase_dom"/>
</dbReference>
<sequence>MDKKQLYKEIILRSTTTPVGDRVDEITRITSYVYLGSFNNVASLPPDHIFRYIVNMSMMRYTPRGDNVTVINLPIPDNDTVRIRRYFDVVADFLEKCERHRTPVLVHCVAGVNRSGAVIMAYLLRTKNKNIPTLVYFLYVYHELKRIRGAFLENRSFKDQLLDHYL</sequence>
<evidence type="ECO:0000256" key="13">
    <source>
        <dbReference type="ARBA" id="ARBA00047339"/>
    </source>
</evidence>
<proteinExistence type="inferred from homology"/>
<comment type="subunit">
    <text evidence="3">Homodimer.</text>
</comment>
<keyword evidence="19" id="KW-1185">Reference proteome</keyword>
<dbReference type="InterPro" id="IPR016130">
    <property type="entry name" value="Tyr_Pase_AS"/>
</dbReference>
<dbReference type="Proteomes" id="UP000318014">
    <property type="component" value="Genome"/>
</dbReference>
<dbReference type="GO" id="GO:0052170">
    <property type="term" value="P:symbiont-mediated suppression of host innate immune response"/>
    <property type="evidence" value="ECO:0007669"/>
    <property type="project" value="UniProtKB-KW"/>
</dbReference>
<dbReference type="PROSITE" id="PS00383">
    <property type="entry name" value="TYR_PHOSPHATASE_1"/>
    <property type="match status" value="1"/>
</dbReference>
<evidence type="ECO:0000259" key="15">
    <source>
        <dbReference type="PROSITE" id="PS50056"/>
    </source>
</evidence>
<evidence type="ECO:0000313" key="17">
    <source>
        <dbReference type="EMBL" id="ATX75086.1"/>
    </source>
</evidence>
<keyword evidence="7" id="KW-1114">Inhibition of host interferon signaling pathway by virus</keyword>
<dbReference type="PROSITE" id="PS50056">
    <property type="entry name" value="TYR_PHOSPHATASE_2"/>
    <property type="match status" value="1"/>
</dbReference>
<evidence type="ECO:0000256" key="2">
    <source>
        <dbReference type="ARBA" id="ARBA00008601"/>
    </source>
</evidence>
<keyword evidence="10" id="KW-1035">Host cytoplasm</keyword>
<dbReference type="InterPro" id="IPR000340">
    <property type="entry name" value="Dual-sp_phosphatase_cat-dom"/>
</dbReference>
<reference evidence="17" key="3">
    <citation type="submission" date="2018-08" db="EMBL/GenBank/DDBJ databases">
        <authorList>
            <person name="Ferrada E.E."/>
            <person name="Latorre B.A."/>
        </authorList>
    </citation>
    <scope>NUCLEOTIDE SEQUENCE</scope>
    <source>
        <strain evidence="17">NSW</strain>
    </source>
</reference>
<dbReference type="EMBL" id="MF661791">
    <property type="protein sequence ID" value="ATX75086.1"/>
    <property type="molecule type" value="Genomic_DNA"/>
</dbReference>
<dbReference type="SMART" id="SM00404">
    <property type="entry name" value="PTPc_motif"/>
    <property type="match status" value="1"/>
</dbReference>
<gene>
    <name evidence="17" type="ORF">EKPV-NSW-ORF099</name>
</gene>
<dbReference type="PANTHER" id="PTHR45961">
    <property type="entry name" value="IP21249P"/>
    <property type="match status" value="1"/>
</dbReference>
<keyword evidence="8" id="KW-0904">Protein phosphatase</keyword>
<dbReference type="GO" id="GO:0004721">
    <property type="term" value="F:phosphoprotein phosphatase activity"/>
    <property type="evidence" value="ECO:0007669"/>
    <property type="project" value="UniProtKB-KW"/>
</dbReference>
<comment type="catalytic activity">
    <reaction evidence="13">
        <text>O-phospho-L-seryl-[protein] + H2O = L-seryl-[protein] + phosphate</text>
        <dbReference type="Rhea" id="RHEA:20629"/>
        <dbReference type="Rhea" id="RHEA-COMP:9863"/>
        <dbReference type="Rhea" id="RHEA-COMP:11604"/>
        <dbReference type="ChEBI" id="CHEBI:15377"/>
        <dbReference type="ChEBI" id="CHEBI:29999"/>
        <dbReference type="ChEBI" id="CHEBI:43474"/>
        <dbReference type="ChEBI" id="CHEBI:83421"/>
    </reaction>
</comment>
<dbReference type="EMBL" id="MF467281">
    <property type="protein sequence ID" value="ATI21180.1"/>
    <property type="molecule type" value="Genomic_DNA"/>
</dbReference>
<evidence type="ECO:0000256" key="3">
    <source>
        <dbReference type="ARBA" id="ARBA00011738"/>
    </source>
</evidence>
<evidence type="ECO:0000256" key="6">
    <source>
        <dbReference type="ARBA" id="ARBA00022801"/>
    </source>
</evidence>
<comment type="subcellular location">
    <subcellularLocation>
        <location evidence="1">Host cytoplasm</location>
    </subcellularLocation>
</comment>
<dbReference type="GO" id="GO:0030430">
    <property type="term" value="C:host cell cytoplasm"/>
    <property type="evidence" value="ECO:0007669"/>
    <property type="project" value="UniProtKB-SubCell"/>
</dbReference>
<evidence type="ECO:0000256" key="1">
    <source>
        <dbReference type="ARBA" id="ARBA00004192"/>
    </source>
</evidence>
<reference evidence="17 18" key="1">
    <citation type="journal article" date="2017" name="Sci. Rep.">
        <title>Molecular and microscopic characterization of a novel Eastern grey kangaroopox virus genome directly from a clinical sample.</title>
        <authorList>
            <person name="Sarker S."/>
            <person name="Roberts H.K."/>
            <person name="Tidd N."/>
            <person name="Ault S."/>
            <person name="Ladmore G."/>
            <person name="Peters A."/>
            <person name="Forwood J.K."/>
            <person name="Helbig K."/>
            <person name="Raidal S.R."/>
        </authorList>
    </citation>
    <scope>NUCLEOTIDE SEQUENCE [LARGE SCALE GENOMIC DNA]</scope>
    <source>
        <strain evidence="17 18">NSW</strain>
    </source>
</reference>
<accession>A0A2C9DT47</accession>
<dbReference type="SMART" id="SM00195">
    <property type="entry name" value="DSPc"/>
    <property type="match status" value="1"/>
</dbReference>
<evidence type="ECO:0000259" key="14">
    <source>
        <dbReference type="PROSITE" id="PS50054"/>
    </source>
</evidence>
<protein>
    <submittedName>
        <fullName evidence="16">Tyr/Ser phosphatase IFN-gamma inhibitor</fullName>
    </submittedName>
    <submittedName>
        <fullName evidence="17">Tyr/Ser phosphatase, IFN-gamma inhibitor</fullName>
    </submittedName>
</protein>
<dbReference type="Proteomes" id="UP000318205">
    <property type="component" value="Segment"/>
</dbReference>
<keyword evidence="5" id="KW-1090">Inhibition of host innate immune response by virus</keyword>
<dbReference type="Gene3D" id="3.90.190.10">
    <property type="entry name" value="Protein tyrosine phosphatase superfamily"/>
    <property type="match status" value="1"/>
</dbReference>
<evidence type="ECO:0000313" key="19">
    <source>
        <dbReference type="Proteomes" id="UP000318205"/>
    </source>
</evidence>
<evidence type="ECO:0000256" key="7">
    <source>
        <dbReference type="ARBA" id="ARBA00022830"/>
    </source>
</evidence>
<dbReference type="CDD" id="cd14498">
    <property type="entry name" value="DSP"/>
    <property type="match status" value="1"/>
</dbReference>
<name>A0A2C9DT47_9POXV</name>
<keyword evidence="9" id="KW-1105">Inhibition of host STAT1 by virus</keyword>
<dbReference type="InterPro" id="IPR020422">
    <property type="entry name" value="TYR_PHOSPHATASE_DUAL_dom"/>
</dbReference>
<dbReference type="InterPro" id="IPR052103">
    <property type="entry name" value="Dual_spec_Phospatases"/>
</dbReference>
<dbReference type="SUPFAM" id="SSF52799">
    <property type="entry name" value="(Phosphotyrosine protein) phosphatases II"/>
    <property type="match status" value="1"/>
</dbReference>
<evidence type="ECO:0000256" key="12">
    <source>
        <dbReference type="ARBA" id="ARBA00023280"/>
    </source>
</evidence>
<evidence type="ECO:0000313" key="18">
    <source>
        <dbReference type="Proteomes" id="UP000318014"/>
    </source>
</evidence>
<keyword evidence="4" id="KW-0945">Host-virus interaction</keyword>
<dbReference type="PANTHER" id="PTHR45961:SF6">
    <property type="entry name" value="IP21249P"/>
    <property type="match status" value="1"/>
</dbReference>
<dbReference type="GO" id="GO:0039502">
    <property type="term" value="P:symbiont-mediated suppression of host type I interferon-mediated signaling pathway"/>
    <property type="evidence" value="ECO:0007669"/>
    <property type="project" value="UniProtKB-KW"/>
</dbReference>
<dbReference type="PROSITE" id="PS50054">
    <property type="entry name" value="TYR_PHOSPHATASE_DUAL"/>
    <property type="match status" value="1"/>
</dbReference>
<evidence type="ECO:0000256" key="11">
    <source>
        <dbReference type="ARBA" id="ARBA00023258"/>
    </source>
</evidence>
<keyword evidence="6" id="KW-0378">Hydrolase</keyword>
<organism evidence="16 19">
    <name type="scientific">Eastern grey kangaroopox virus</name>
    <dbReference type="NCBI Taxonomy" id="2042482"/>
    <lineage>
        <taxon>Viruses</taxon>
        <taxon>Varidnaviria</taxon>
        <taxon>Bamfordvirae</taxon>
        <taxon>Nucleocytoviricota</taxon>
        <taxon>Pokkesviricetes</taxon>
        <taxon>Chitovirales</taxon>
        <taxon>Poxviridae</taxon>
        <taxon>Chordopoxvirinae</taxon>
        <taxon>Macropopoxvirus</taxon>
        <taxon>Macropopoxvirus mgiganteuspox</taxon>
        <taxon>Eastern kangaroopox virus</taxon>
    </lineage>
</organism>
<evidence type="ECO:0000256" key="8">
    <source>
        <dbReference type="ARBA" id="ARBA00022912"/>
    </source>
</evidence>
<keyword evidence="12" id="KW-0899">Viral immunoevasion</keyword>
<evidence type="ECO:0000256" key="10">
    <source>
        <dbReference type="ARBA" id="ARBA00023200"/>
    </source>
</evidence>
<feature type="domain" description="Tyrosine-protein phosphatase" evidence="14">
    <location>
        <begin position="25"/>
        <end position="166"/>
    </location>
</feature>
<comment type="similarity">
    <text evidence="2">Belongs to the protein-tyrosine phosphatase family. Non-receptor class dual specificity subfamily.</text>
</comment>
<evidence type="ECO:0000256" key="5">
    <source>
        <dbReference type="ARBA" id="ARBA00022632"/>
    </source>
</evidence>
<evidence type="ECO:0000256" key="9">
    <source>
        <dbReference type="ARBA" id="ARBA00022961"/>
    </source>
</evidence>
<feature type="domain" description="Tyrosine specific protein phosphatases" evidence="15">
    <location>
        <begin position="84"/>
        <end position="154"/>
    </location>
</feature>
<dbReference type="InterPro" id="IPR029021">
    <property type="entry name" value="Prot-tyrosine_phosphatase-like"/>
</dbReference>
<dbReference type="GO" id="GO:0039563">
    <property type="term" value="P:symbiont-mediated suppression of host JAK-STAT cascade via inhibition of STAT1 activity"/>
    <property type="evidence" value="ECO:0007669"/>
    <property type="project" value="UniProtKB-KW"/>
</dbReference>
<evidence type="ECO:0000256" key="4">
    <source>
        <dbReference type="ARBA" id="ARBA00022581"/>
    </source>
</evidence>
<keyword evidence="11" id="KW-0922">Interferon antiviral system evasion</keyword>
<reference evidence="16 19" key="2">
    <citation type="journal article" date="2017" name="Virus Res.">
        <title>Complete genomic characterisation of two novel poxviruses (WKPV and EKPV) from western and eastern grey kangaroos.</title>
        <authorList>
            <person name="Bennett M."/>
            <person name="Tu S.L."/>
            <person name="Upton C."/>
            <person name="McArtor C."/>
            <person name="Gillett A."/>
            <person name="Laird T."/>
            <person name="O'Dea M."/>
        </authorList>
    </citation>
    <scope>NUCLEOTIDE SEQUENCE [LARGE SCALE GENOMIC DNA]</scope>
    <source>
        <strain evidence="16">Sunshine Coast</strain>
    </source>
</reference>
<dbReference type="InterPro" id="IPR003595">
    <property type="entry name" value="Tyr_Pase_cat"/>
</dbReference>
<evidence type="ECO:0000313" key="16">
    <source>
        <dbReference type="EMBL" id="ATI21180.1"/>
    </source>
</evidence>